<keyword evidence="3" id="KW-1185">Reference proteome</keyword>
<accession>A0ABR4PQX2</accession>
<proteinExistence type="predicted"/>
<keyword evidence="1" id="KW-0472">Membrane</keyword>
<protein>
    <recommendedName>
        <fullName evidence="4">MARVEL domain-containing protein</fullName>
    </recommendedName>
</protein>
<feature type="transmembrane region" description="Helical" evidence="1">
    <location>
        <begin position="121"/>
        <end position="145"/>
    </location>
</feature>
<name>A0ABR4PQX2_9HELO</name>
<gene>
    <name evidence="2" type="ORF">PVAG01_02548</name>
</gene>
<feature type="transmembrane region" description="Helical" evidence="1">
    <location>
        <begin position="15"/>
        <end position="38"/>
    </location>
</feature>
<evidence type="ECO:0000256" key="1">
    <source>
        <dbReference type="SAM" id="Phobius"/>
    </source>
</evidence>
<evidence type="ECO:0008006" key="4">
    <source>
        <dbReference type="Google" id="ProtNLM"/>
    </source>
</evidence>
<feature type="transmembrane region" description="Helical" evidence="1">
    <location>
        <begin position="59"/>
        <end position="81"/>
    </location>
</feature>
<feature type="transmembrane region" description="Helical" evidence="1">
    <location>
        <begin position="87"/>
        <end position="109"/>
    </location>
</feature>
<keyword evidence="1" id="KW-0812">Transmembrane</keyword>
<keyword evidence="1" id="KW-1133">Transmembrane helix</keyword>
<dbReference type="Proteomes" id="UP001629113">
    <property type="component" value="Unassembled WGS sequence"/>
</dbReference>
<organism evidence="2 3">
    <name type="scientific">Phlyctema vagabunda</name>
    <dbReference type="NCBI Taxonomy" id="108571"/>
    <lineage>
        <taxon>Eukaryota</taxon>
        <taxon>Fungi</taxon>
        <taxon>Dikarya</taxon>
        <taxon>Ascomycota</taxon>
        <taxon>Pezizomycotina</taxon>
        <taxon>Leotiomycetes</taxon>
        <taxon>Helotiales</taxon>
        <taxon>Dermateaceae</taxon>
        <taxon>Phlyctema</taxon>
    </lineage>
</organism>
<sequence length="216" mass="24504">MSQRRDTHLLPLPTLYWALRVVQACLGIALLCICSVYLRKCFWRSRCLEEPSILGLYSMGMATGIATIAVFLYIIITYHYSPKMCNYTILLTFDLLLVVLWTASLFHILDVKMLFTFFGKYSDTALLVVVSNSILLSIVLLLWTIRYTTRHQEPEQEPGVFSTNLPVFNGAHIPRRDSGIFSRRFSKVPTATRAEVPVVSPVPGAARQQPFQQAEV</sequence>
<comment type="caution">
    <text evidence="2">The sequence shown here is derived from an EMBL/GenBank/DDBJ whole genome shotgun (WGS) entry which is preliminary data.</text>
</comment>
<reference evidence="2 3" key="1">
    <citation type="submission" date="2024-06" db="EMBL/GenBank/DDBJ databases">
        <title>Complete genome of Phlyctema vagabunda strain 19-DSS-EL-015.</title>
        <authorList>
            <person name="Fiorenzani C."/>
        </authorList>
    </citation>
    <scope>NUCLEOTIDE SEQUENCE [LARGE SCALE GENOMIC DNA]</scope>
    <source>
        <strain evidence="2 3">19-DSS-EL-015</strain>
    </source>
</reference>
<dbReference type="EMBL" id="JBFCZG010000002">
    <property type="protein sequence ID" value="KAL3425757.1"/>
    <property type="molecule type" value="Genomic_DNA"/>
</dbReference>
<evidence type="ECO:0000313" key="3">
    <source>
        <dbReference type="Proteomes" id="UP001629113"/>
    </source>
</evidence>
<evidence type="ECO:0000313" key="2">
    <source>
        <dbReference type="EMBL" id="KAL3425757.1"/>
    </source>
</evidence>